<proteinExistence type="predicted"/>
<accession>A0AAE7XHI4</accession>
<name>A0AAE7XHI4_9CAUD</name>
<organism evidence="1 2">
    <name type="scientific">Erwinia phage pEa_SNUABM_3</name>
    <dbReference type="NCBI Taxonomy" id="2869552"/>
    <lineage>
        <taxon>Viruses</taxon>
        <taxon>Duplodnaviria</taxon>
        <taxon>Heunggongvirae</taxon>
        <taxon>Uroviricota</taxon>
        <taxon>Caudoviricetes</taxon>
        <taxon>Alexandravirus</taxon>
        <taxon>Alexandravirus SNUABM3</taxon>
    </lineage>
</organism>
<dbReference type="EMBL" id="MZ443770">
    <property type="protein sequence ID" value="QZE56466.1"/>
    <property type="molecule type" value="Genomic_DNA"/>
</dbReference>
<gene>
    <name evidence="1" type="ORF">pEaSNUABM3_00269</name>
</gene>
<dbReference type="Proteomes" id="UP000827787">
    <property type="component" value="Segment"/>
</dbReference>
<protein>
    <submittedName>
        <fullName evidence="1">Uncharacterized protein</fullName>
    </submittedName>
</protein>
<keyword evidence="2" id="KW-1185">Reference proteome</keyword>
<sequence>MTIWWPTIIICFVLPMSACYATIPWFRAAVNRRLTFKPFDYDALTQIFERGLPERLTIECLQATYKGNTPEHLFVDIYPHKENVAAVRFRVDEDFPIAHIFHNALVGNYSALCIRSKKPPVLSINQSVYRVIEYEYDSQYLLIYLKHE</sequence>
<reference evidence="1 2" key="1">
    <citation type="submission" date="2021-06" db="EMBL/GenBank/DDBJ databases">
        <title>Complete genome sequence of Erwinia phage pEa_SNUABM_03.</title>
        <authorList>
            <person name="Kim S.G."/>
            <person name="Park S.C."/>
        </authorList>
    </citation>
    <scope>NUCLEOTIDE SEQUENCE [LARGE SCALE GENOMIC DNA]</scope>
</reference>
<evidence type="ECO:0000313" key="2">
    <source>
        <dbReference type="Proteomes" id="UP000827787"/>
    </source>
</evidence>
<evidence type="ECO:0000313" key="1">
    <source>
        <dbReference type="EMBL" id="QZE56466.1"/>
    </source>
</evidence>